<evidence type="ECO:0000256" key="15">
    <source>
        <dbReference type="ARBA" id="ARBA00047427"/>
    </source>
</evidence>
<keyword evidence="6 31" id="KW-0732">Signal</keyword>
<comment type="catalytic activity">
    <reaction evidence="24">
        <text>13-(9Z-octadecenoyloxy)-octadecanoate + H2O = 13-hydroxy-octadecanoate + (9Z)-octadecenoate + H(+)</text>
        <dbReference type="Rhea" id="RHEA:52064"/>
        <dbReference type="ChEBI" id="CHEBI:15377"/>
        <dbReference type="ChEBI" id="CHEBI:15378"/>
        <dbReference type="ChEBI" id="CHEBI:30823"/>
        <dbReference type="ChEBI" id="CHEBI:136303"/>
        <dbReference type="ChEBI" id="CHEBI:136304"/>
    </reaction>
    <physiologicalReaction direction="left-to-right" evidence="24">
        <dbReference type="Rhea" id="RHEA:52065"/>
    </physiologicalReaction>
</comment>
<comment type="caution">
    <text evidence="33">The sequence shown here is derived from an EMBL/GenBank/DDBJ whole genome shotgun (WGS) entry which is preliminary data.</text>
</comment>
<evidence type="ECO:0000256" key="28">
    <source>
        <dbReference type="ARBA" id="ARBA00052473"/>
    </source>
</evidence>
<dbReference type="InterPro" id="IPR051093">
    <property type="entry name" value="Neuroligin/BSAL"/>
</dbReference>
<dbReference type="InterPro" id="IPR002018">
    <property type="entry name" value="CarbesteraseB"/>
</dbReference>
<comment type="catalytic activity">
    <reaction evidence="28">
        <text>5-(9Z-hexadecenoyloxy)-octadecanoate + H2O = 5-hydroxy-octadecanoate + (9Z)-hexadecenoate + H(+)</text>
        <dbReference type="Rhea" id="RHEA:52092"/>
        <dbReference type="ChEBI" id="CHEBI:15377"/>
        <dbReference type="ChEBI" id="CHEBI:15378"/>
        <dbReference type="ChEBI" id="CHEBI:32372"/>
        <dbReference type="ChEBI" id="CHEBI:136369"/>
        <dbReference type="ChEBI" id="CHEBI:136370"/>
    </reaction>
    <physiologicalReaction direction="left-to-right" evidence="28">
        <dbReference type="Rhea" id="RHEA:52093"/>
    </physiologicalReaction>
</comment>
<comment type="catalytic activity">
    <reaction evidence="14">
        <text>12-hexadecanoyloxy-octadecanoate + H2O = 12-hydroxyoctadecanoate + hexadecanoate + H(+)</text>
        <dbReference type="Rhea" id="RHEA:52056"/>
        <dbReference type="ChEBI" id="CHEBI:7896"/>
        <dbReference type="ChEBI" id="CHEBI:15377"/>
        <dbReference type="ChEBI" id="CHEBI:15378"/>
        <dbReference type="ChEBI" id="CHEBI:83677"/>
        <dbReference type="ChEBI" id="CHEBI:84201"/>
    </reaction>
    <physiologicalReaction direction="left-to-right" evidence="14">
        <dbReference type="Rhea" id="RHEA:52057"/>
    </physiologicalReaction>
</comment>
<evidence type="ECO:0000256" key="18">
    <source>
        <dbReference type="ARBA" id="ARBA00048386"/>
    </source>
</evidence>
<dbReference type="GO" id="GO:0004771">
    <property type="term" value="F:sterol ester esterase activity"/>
    <property type="evidence" value="ECO:0007669"/>
    <property type="project" value="UniProtKB-EC"/>
</dbReference>
<proteinExistence type="inferred from homology"/>
<evidence type="ECO:0000256" key="1">
    <source>
        <dbReference type="ARBA" id="ARBA00000923"/>
    </source>
</evidence>
<evidence type="ECO:0000256" key="6">
    <source>
        <dbReference type="ARBA" id="ARBA00022729"/>
    </source>
</evidence>
<evidence type="ECO:0000256" key="4">
    <source>
        <dbReference type="ARBA" id="ARBA00022487"/>
    </source>
</evidence>
<evidence type="ECO:0000256" key="17">
    <source>
        <dbReference type="ARBA" id="ARBA00047863"/>
    </source>
</evidence>
<comment type="catalytic activity">
    <reaction evidence="25">
        <text>13-(9Z-hexadecenoyloxy)-octadecanoate + H2O = 13-hydroxy-octadecanoate + (9Z)-hexadecenoate + H(+)</text>
        <dbReference type="Rhea" id="RHEA:52076"/>
        <dbReference type="ChEBI" id="CHEBI:15377"/>
        <dbReference type="ChEBI" id="CHEBI:15378"/>
        <dbReference type="ChEBI" id="CHEBI:32372"/>
        <dbReference type="ChEBI" id="CHEBI:136304"/>
        <dbReference type="ChEBI" id="CHEBI:136315"/>
    </reaction>
    <physiologicalReaction direction="left-to-right" evidence="25">
        <dbReference type="Rhea" id="RHEA:52077"/>
    </physiologicalReaction>
</comment>
<evidence type="ECO:0000256" key="13">
    <source>
        <dbReference type="ARBA" id="ARBA00033629"/>
    </source>
</evidence>
<comment type="catalytic activity">
    <reaction evidence="27">
        <text>an acetyl ester + H2O = an aliphatic alcohol + acetate + H(+)</text>
        <dbReference type="Rhea" id="RHEA:12957"/>
        <dbReference type="ChEBI" id="CHEBI:2571"/>
        <dbReference type="ChEBI" id="CHEBI:15377"/>
        <dbReference type="ChEBI" id="CHEBI:15378"/>
        <dbReference type="ChEBI" id="CHEBI:30089"/>
        <dbReference type="ChEBI" id="CHEBI:47622"/>
        <dbReference type="EC" id="3.1.1.6"/>
    </reaction>
    <physiologicalReaction direction="left-to-right" evidence="27">
        <dbReference type="Rhea" id="RHEA:12958"/>
    </physiologicalReaction>
</comment>
<dbReference type="FunFam" id="3.40.50.1820:FF:000100">
    <property type="entry name" value="Carboxylic ester hydrolase"/>
    <property type="match status" value="1"/>
</dbReference>
<feature type="chain" id="PRO_5044526731" description="Carboxylic ester hydrolase" evidence="31">
    <location>
        <begin position="20"/>
        <end position="555"/>
    </location>
</feature>
<feature type="domain" description="Carboxylesterase type B" evidence="32">
    <location>
        <begin position="24"/>
        <end position="542"/>
    </location>
</feature>
<comment type="catalytic activity">
    <reaction evidence="17">
        <text>9-hexadecanoyloxy-octadecanoate + H2O = 9-hydroxy-octadecanoate + hexadecanoate + H(+)</text>
        <dbReference type="Rhea" id="RHEA:52052"/>
        <dbReference type="ChEBI" id="CHEBI:7896"/>
        <dbReference type="ChEBI" id="CHEBI:15377"/>
        <dbReference type="ChEBI" id="CHEBI:15378"/>
        <dbReference type="ChEBI" id="CHEBI:83670"/>
        <dbReference type="ChEBI" id="CHEBI:136286"/>
    </reaction>
    <physiologicalReaction direction="left-to-right" evidence="17">
        <dbReference type="Rhea" id="RHEA:52053"/>
    </physiologicalReaction>
</comment>
<comment type="catalytic activity">
    <reaction evidence="23">
        <text>1,2,3-trioctanoylglycerol + H2O = dioctanoylglycerol + octanoate + H(+)</text>
        <dbReference type="Rhea" id="RHEA:47864"/>
        <dbReference type="ChEBI" id="CHEBI:15377"/>
        <dbReference type="ChEBI" id="CHEBI:15378"/>
        <dbReference type="ChEBI" id="CHEBI:25646"/>
        <dbReference type="ChEBI" id="CHEBI:76978"/>
        <dbReference type="ChEBI" id="CHEBI:88066"/>
    </reaction>
    <physiologicalReaction direction="left-to-right" evidence="23">
        <dbReference type="Rhea" id="RHEA:47865"/>
    </physiologicalReaction>
</comment>
<accession>A0ABD2FIG7</accession>
<reference evidence="33 34" key="1">
    <citation type="journal article" date="2022" name="G3 (Bethesda)">
        <title>Evaluating Illumina-, Nanopore-, and PacBio-based genome assembly strategies with the bald notothen, Trematomus borchgrevinki.</title>
        <authorList>
            <person name="Rayamajhi N."/>
            <person name="Cheng C.C."/>
            <person name="Catchen J.M."/>
        </authorList>
    </citation>
    <scope>NUCLEOTIDE SEQUENCE [LARGE SCALE GENOMIC DNA]</scope>
    <source>
        <strain evidence="33">AGRC-2024</strain>
    </source>
</reference>
<dbReference type="GO" id="GO:0016042">
    <property type="term" value="P:lipid catabolic process"/>
    <property type="evidence" value="ECO:0007669"/>
    <property type="project" value="UniProtKB-KW"/>
</dbReference>
<dbReference type="GO" id="GO:0004806">
    <property type="term" value="F:triacylglycerol lipase activity"/>
    <property type="evidence" value="ECO:0007669"/>
    <property type="project" value="UniProtKB-EC"/>
</dbReference>
<evidence type="ECO:0000256" key="29">
    <source>
        <dbReference type="ARBA" id="ARBA00053019"/>
    </source>
</evidence>
<dbReference type="InterPro" id="IPR019826">
    <property type="entry name" value="Carboxylesterase_B_AS"/>
</dbReference>
<comment type="catalytic activity">
    <reaction evidence="26">
        <text>12-(9Z-hexadecenoyloxy)-octadecanoate + H2O = 12-hydroxyoctadecanoate + (9Z)-hexadecenoate + H(+)</text>
        <dbReference type="Rhea" id="RHEA:52072"/>
        <dbReference type="ChEBI" id="CHEBI:15377"/>
        <dbReference type="ChEBI" id="CHEBI:15378"/>
        <dbReference type="ChEBI" id="CHEBI:32372"/>
        <dbReference type="ChEBI" id="CHEBI:84201"/>
        <dbReference type="ChEBI" id="CHEBI:136312"/>
    </reaction>
    <physiologicalReaction direction="left-to-right" evidence="26">
        <dbReference type="Rhea" id="RHEA:52073"/>
    </physiologicalReaction>
</comment>
<evidence type="ECO:0000313" key="34">
    <source>
        <dbReference type="Proteomes" id="UP001619887"/>
    </source>
</evidence>
<evidence type="ECO:0000256" key="30">
    <source>
        <dbReference type="ARBA" id="ARBA00064516"/>
    </source>
</evidence>
<evidence type="ECO:0000256" key="25">
    <source>
        <dbReference type="ARBA" id="ARBA00049322"/>
    </source>
</evidence>
<keyword evidence="5" id="KW-0964">Secreted</keyword>
<keyword evidence="11" id="KW-0325">Glycoprotein</keyword>
<evidence type="ECO:0000256" key="12">
    <source>
        <dbReference type="ARBA" id="ARBA00023369"/>
    </source>
</evidence>
<evidence type="ECO:0000313" key="33">
    <source>
        <dbReference type="EMBL" id="KAL3041409.1"/>
    </source>
</evidence>
<organism evidence="33 34">
    <name type="scientific">Pagothenia borchgrevinki</name>
    <name type="common">Bald rockcod</name>
    <name type="synonym">Trematomus borchgrevinki</name>
    <dbReference type="NCBI Taxonomy" id="8213"/>
    <lineage>
        <taxon>Eukaryota</taxon>
        <taxon>Metazoa</taxon>
        <taxon>Chordata</taxon>
        <taxon>Craniata</taxon>
        <taxon>Vertebrata</taxon>
        <taxon>Euteleostomi</taxon>
        <taxon>Actinopterygii</taxon>
        <taxon>Neopterygii</taxon>
        <taxon>Teleostei</taxon>
        <taxon>Neoteleostei</taxon>
        <taxon>Acanthomorphata</taxon>
        <taxon>Eupercaria</taxon>
        <taxon>Perciformes</taxon>
        <taxon>Notothenioidei</taxon>
        <taxon>Nototheniidae</taxon>
        <taxon>Pagothenia</taxon>
    </lineage>
</organism>
<dbReference type="EC" id="3.1.1.-" evidence="31"/>
<keyword evidence="34" id="KW-1185">Reference proteome</keyword>
<dbReference type="PROSITE" id="PS00122">
    <property type="entry name" value="CARBOXYLESTERASE_B_1"/>
    <property type="match status" value="1"/>
</dbReference>
<comment type="catalytic activity">
    <reaction evidence="29">
        <text>a sterol ester + H2O = a sterol + a fatty acid + H(+)</text>
        <dbReference type="Rhea" id="RHEA:10100"/>
        <dbReference type="ChEBI" id="CHEBI:15377"/>
        <dbReference type="ChEBI" id="CHEBI:15378"/>
        <dbReference type="ChEBI" id="CHEBI:15889"/>
        <dbReference type="ChEBI" id="CHEBI:28868"/>
        <dbReference type="ChEBI" id="CHEBI:35915"/>
        <dbReference type="EC" id="3.1.1.13"/>
    </reaction>
    <physiologicalReaction direction="left-to-right" evidence="29">
        <dbReference type="Rhea" id="RHEA:10101"/>
    </physiologicalReaction>
</comment>
<comment type="catalytic activity">
    <reaction evidence="1">
        <text>9-(9Z-hexadecenoyloxy)-octadecanoate + H2O = (9Z)-hexadecenoate + 9-hydroxy-octadecanoate + H(+)</text>
        <dbReference type="Rhea" id="RHEA:52068"/>
        <dbReference type="ChEBI" id="CHEBI:15377"/>
        <dbReference type="ChEBI" id="CHEBI:15378"/>
        <dbReference type="ChEBI" id="CHEBI:32372"/>
        <dbReference type="ChEBI" id="CHEBI:136286"/>
        <dbReference type="ChEBI" id="CHEBI:136309"/>
    </reaction>
    <physiologicalReaction direction="left-to-right" evidence="1">
        <dbReference type="Rhea" id="RHEA:52069"/>
    </physiologicalReaction>
</comment>
<evidence type="ECO:0000256" key="22">
    <source>
        <dbReference type="ARBA" id="ARBA00049221"/>
    </source>
</evidence>
<comment type="catalytic activity">
    <reaction evidence="20">
        <text>12-(9Z-octadecenoyloxy)-octadecanoate + H2O = 12-hydroxyoctadecanoate + (9Z)-octadecenoate + H(+)</text>
        <dbReference type="Rhea" id="RHEA:52060"/>
        <dbReference type="ChEBI" id="CHEBI:15377"/>
        <dbReference type="ChEBI" id="CHEBI:15378"/>
        <dbReference type="ChEBI" id="CHEBI:30823"/>
        <dbReference type="ChEBI" id="CHEBI:84201"/>
        <dbReference type="ChEBI" id="CHEBI:136302"/>
    </reaction>
    <physiologicalReaction direction="left-to-right" evidence="20">
        <dbReference type="Rhea" id="RHEA:52061"/>
    </physiologicalReaction>
</comment>
<keyword evidence="9" id="KW-0443">Lipid metabolism</keyword>
<comment type="catalytic activity">
    <reaction evidence="21">
        <text>9-(9Z-octadecenoyloxy)-octadecanoate + H2O = 9-hydroxy-octadecanoate + (9Z)-octadecenoate + H(+)</text>
        <dbReference type="Rhea" id="RHEA:52048"/>
        <dbReference type="ChEBI" id="CHEBI:15377"/>
        <dbReference type="ChEBI" id="CHEBI:15378"/>
        <dbReference type="ChEBI" id="CHEBI:30823"/>
        <dbReference type="ChEBI" id="CHEBI:136282"/>
        <dbReference type="ChEBI" id="CHEBI:136286"/>
    </reaction>
    <physiologicalReaction direction="left-to-right" evidence="21">
        <dbReference type="Rhea" id="RHEA:52049"/>
    </physiologicalReaction>
</comment>
<keyword evidence="10" id="KW-1015">Disulfide bond</keyword>
<evidence type="ECO:0000256" key="11">
    <source>
        <dbReference type="ARBA" id="ARBA00023180"/>
    </source>
</evidence>
<comment type="catalytic activity">
    <reaction evidence="15">
        <text>13-octadecanoyloxy-octadecanoate + H2O = 13-hydroxy-octadecanoate + octadecanoate + H(+)</text>
        <dbReference type="Rhea" id="RHEA:52084"/>
        <dbReference type="ChEBI" id="CHEBI:15377"/>
        <dbReference type="ChEBI" id="CHEBI:15378"/>
        <dbReference type="ChEBI" id="CHEBI:25629"/>
        <dbReference type="ChEBI" id="CHEBI:136304"/>
        <dbReference type="ChEBI" id="CHEBI:136335"/>
    </reaction>
    <physiologicalReaction direction="left-to-right" evidence="15">
        <dbReference type="Rhea" id="RHEA:52085"/>
    </physiologicalReaction>
</comment>
<evidence type="ECO:0000256" key="27">
    <source>
        <dbReference type="ARBA" id="ARBA00051791"/>
    </source>
</evidence>
<dbReference type="InterPro" id="IPR019819">
    <property type="entry name" value="Carboxylesterase_B_CS"/>
</dbReference>
<keyword evidence="8" id="KW-0442">Lipid degradation</keyword>
<dbReference type="Pfam" id="PF00135">
    <property type="entry name" value="COesterase"/>
    <property type="match status" value="1"/>
</dbReference>
<comment type="catalytic activity">
    <reaction evidence="12">
        <text>a triacylglycerol + H2O = a diacylglycerol + a fatty acid + H(+)</text>
        <dbReference type="Rhea" id="RHEA:12044"/>
        <dbReference type="ChEBI" id="CHEBI:15377"/>
        <dbReference type="ChEBI" id="CHEBI:15378"/>
        <dbReference type="ChEBI" id="CHEBI:17855"/>
        <dbReference type="ChEBI" id="CHEBI:18035"/>
        <dbReference type="ChEBI" id="CHEBI:28868"/>
        <dbReference type="EC" id="3.1.1.3"/>
    </reaction>
    <physiologicalReaction direction="left-to-right" evidence="12">
        <dbReference type="Rhea" id="RHEA:12045"/>
    </physiologicalReaction>
</comment>
<comment type="catalytic activity">
    <reaction evidence="22">
        <text>9-octadecanoyloxy-octadecanoate + H2O = 9-hydroxy-octadecanoate + octadecanoate + H(+)</text>
        <dbReference type="Rhea" id="RHEA:52096"/>
        <dbReference type="ChEBI" id="CHEBI:15377"/>
        <dbReference type="ChEBI" id="CHEBI:15378"/>
        <dbReference type="ChEBI" id="CHEBI:25629"/>
        <dbReference type="ChEBI" id="CHEBI:136286"/>
        <dbReference type="ChEBI" id="CHEBI:136373"/>
    </reaction>
    <physiologicalReaction direction="left-to-right" evidence="22">
        <dbReference type="Rhea" id="RHEA:52097"/>
    </physiologicalReaction>
</comment>
<evidence type="ECO:0000256" key="10">
    <source>
        <dbReference type="ARBA" id="ARBA00023157"/>
    </source>
</evidence>
<sequence>MLKLGILAAVAVFLEMVSATSLGVVYTDGGKVQGENIRLGLRRHMDVFRGIPFADIPGRFEKPKRHPGWDGVLKATEYRNRCIQVNLLMTDTRGSEDCLYLNIWVPHGRSVSTGLPVMVWIFGGGFLAGGSMGITFLENYLYNGQEIADRGDVIVVTLEYRVGALGFLSTGESDLPGNYGLWDQHAAIAWVNRNIRSFGGDPDRITIFGESAGGASVNFQTLTPHNKGLFKRAISQSGVALCPFAINKNPRRFAEEVAIKVNCPTDERMAPCLKITDPAVLTLAGSLSISSSPDQPIVFNLALSPVIDGDFIPDDPSKLFNNMADIDYIAGVNDMDGHLFTGLDVLTINSPLVNTPIEDVKRLLTAYTKDKGKAGADNAYSTYTSNWGSNPSRETIKKTVVEIGTDYIFLVPIQAALYLHAANAKTGRTYSYLFSEPNRMGGIARPYPSWMGADHADDLQYLFGKPFSTPLAYWPRHRDVSGYIIAYWTNFAKTGDPNKGGQSVPTPWPQFTTTGHQYVEIHHDMNKAYVREKMRMRHVHFWTSVLPNLPVSASE</sequence>
<dbReference type="GO" id="GO:0008126">
    <property type="term" value="F:acetylesterase activity"/>
    <property type="evidence" value="ECO:0007669"/>
    <property type="project" value="UniProtKB-EC"/>
</dbReference>
<evidence type="ECO:0000256" key="2">
    <source>
        <dbReference type="ARBA" id="ARBA00004613"/>
    </source>
</evidence>
<feature type="signal peptide" evidence="31">
    <location>
        <begin position="1"/>
        <end position="19"/>
    </location>
</feature>
<evidence type="ECO:0000259" key="32">
    <source>
        <dbReference type="Pfam" id="PF00135"/>
    </source>
</evidence>
<evidence type="ECO:0000256" key="3">
    <source>
        <dbReference type="ARBA" id="ARBA00005964"/>
    </source>
</evidence>
<evidence type="ECO:0000256" key="19">
    <source>
        <dbReference type="ARBA" id="ARBA00048680"/>
    </source>
</evidence>
<dbReference type="PANTHER" id="PTHR43903">
    <property type="entry name" value="NEUROLIGIN"/>
    <property type="match status" value="1"/>
</dbReference>
<comment type="catalytic activity">
    <reaction evidence="16">
        <text>cholesteryl (9Z-octadecenoate) + H2O = cholesterol + (9Z)-octadecenoate + H(+)</text>
        <dbReference type="Rhea" id="RHEA:33875"/>
        <dbReference type="ChEBI" id="CHEBI:15377"/>
        <dbReference type="ChEBI" id="CHEBI:15378"/>
        <dbReference type="ChEBI" id="CHEBI:16113"/>
        <dbReference type="ChEBI" id="CHEBI:30823"/>
        <dbReference type="ChEBI" id="CHEBI:46898"/>
    </reaction>
    <physiologicalReaction direction="left-to-right" evidence="16">
        <dbReference type="Rhea" id="RHEA:33876"/>
    </physiologicalReaction>
</comment>
<dbReference type="EMBL" id="JBIYXZ010002089">
    <property type="protein sequence ID" value="KAL3041409.1"/>
    <property type="molecule type" value="Genomic_DNA"/>
</dbReference>
<comment type="similarity">
    <text evidence="3 31">Belongs to the type-B carboxylesterase/lipase family.</text>
</comment>
<evidence type="ECO:0000256" key="14">
    <source>
        <dbReference type="ARBA" id="ARBA00047368"/>
    </source>
</evidence>
<dbReference type="PROSITE" id="PS00941">
    <property type="entry name" value="CARBOXYLESTERASE_B_2"/>
    <property type="match status" value="1"/>
</dbReference>
<name>A0ABD2FIG7_PAGBO</name>
<dbReference type="Proteomes" id="UP001619887">
    <property type="component" value="Unassembled WGS sequence"/>
</dbReference>
<protein>
    <recommendedName>
        <fullName evidence="31">Carboxylic ester hydrolase</fullName>
        <ecNumber evidence="31">3.1.1.-</ecNumber>
    </recommendedName>
</protein>
<comment type="catalytic activity">
    <reaction evidence="13">
        <text>a butanoate ester + H2O = an aliphatic alcohol + butanoate + H(+)</text>
        <dbReference type="Rhea" id="RHEA:47348"/>
        <dbReference type="ChEBI" id="CHEBI:2571"/>
        <dbReference type="ChEBI" id="CHEBI:15377"/>
        <dbReference type="ChEBI" id="CHEBI:15378"/>
        <dbReference type="ChEBI" id="CHEBI:17968"/>
        <dbReference type="ChEBI" id="CHEBI:50477"/>
    </reaction>
    <physiologicalReaction direction="left-to-right" evidence="13">
        <dbReference type="Rhea" id="RHEA:47349"/>
    </physiologicalReaction>
</comment>
<evidence type="ECO:0000256" key="5">
    <source>
        <dbReference type="ARBA" id="ARBA00022525"/>
    </source>
</evidence>
<evidence type="ECO:0000256" key="21">
    <source>
        <dbReference type="ARBA" id="ARBA00048800"/>
    </source>
</evidence>
<evidence type="ECO:0000256" key="24">
    <source>
        <dbReference type="ARBA" id="ARBA00049296"/>
    </source>
</evidence>
<keyword evidence="4" id="KW-0719">Serine esterase</keyword>
<comment type="subunit">
    <text evidence="30">Interacts with CLC.</text>
</comment>
<evidence type="ECO:0000256" key="7">
    <source>
        <dbReference type="ARBA" id="ARBA00022801"/>
    </source>
</evidence>
<evidence type="ECO:0000256" key="23">
    <source>
        <dbReference type="ARBA" id="ARBA00049290"/>
    </source>
</evidence>
<dbReference type="AlphaFoldDB" id="A0ABD2FIG7"/>
<comment type="catalytic activity">
    <reaction evidence="19">
        <text>12-octadecanoyloxy-octadecanoate + H2O = 12-hydroxyoctadecanoate + octadecanoate + H(+)</text>
        <dbReference type="Rhea" id="RHEA:52080"/>
        <dbReference type="ChEBI" id="CHEBI:15377"/>
        <dbReference type="ChEBI" id="CHEBI:15378"/>
        <dbReference type="ChEBI" id="CHEBI:25629"/>
        <dbReference type="ChEBI" id="CHEBI:84201"/>
        <dbReference type="ChEBI" id="CHEBI:136330"/>
    </reaction>
    <physiologicalReaction direction="left-to-right" evidence="19">
        <dbReference type="Rhea" id="RHEA:52081"/>
    </physiologicalReaction>
</comment>
<reference evidence="33 34" key="2">
    <citation type="journal article" date="2024" name="G3 (Bethesda)">
        <title>The genome of the cryopelagic Antarctic bald notothen, Trematomus borchgrevinki.</title>
        <authorList>
            <person name="Rayamajhi N."/>
            <person name="Rivera-Colon A.G."/>
            <person name="Minhas B.F."/>
            <person name="Cheng C.C."/>
            <person name="Catchen J.M."/>
        </authorList>
    </citation>
    <scope>NUCLEOTIDE SEQUENCE [LARGE SCALE GENOMIC DNA]</scope>
    <source>
        <strain evidence="33">AGRC-2024</strain>
    </source>
</reference>
<evidence type="ECO:0000256" key="9">
    <source>
        <dbReference type="ARBA" id="ARBA00023098"/>
    </source>
</evidence>
<dbReference type="CDD" id="cd00312">
    <property type="entry name" value="Esterase_lipase"/>
    <property type="match status" value="1"/>
</dbReference>
<comment type="catalytic activity">
    <reaction evidence="18">
        <text>1,2,3-tri-(9Z-octadecenoyl)-glycerol + H2O = di-(9Z)-octadecenoylglycerol + (9Z)-octadecenoate + H(+)</text>
        <dbReference type="Rhea" id="RHEA:38575"/>
        <dbReference type="ChEBI" id="CHEBI:15377"/>
        <dbReference type="ChEBI" id="CHEBI:15378"/>
        <dbReference type="ChEBI" id="CHEBI:30823"/>
        <dbReference type="ChEBI" id="CHEBI:53753"/>
        <dbReference type="ChEBI" id="CHEBI:75945"/>
    </reaction>
    <physiologicalReaction direction="left-to-right" evidence="18">
        <dbReference type="Rhea" id="RHEA:38576"/>
    </physiologicalReaction>
</comment>
<evidence type="ECO:0000256" key="26">
    <source>
        <dbReference type="ARBA" id="ARBA00049428"/>
    </source>
</evidence>
<evidence type="ECO:0000256" key="16">
    <source>
        <dbReference type="ARBA" id="ARBA00047653"/>
    </source>
</evidence>
<keyword evidence="7 31" id="KW-0378">Hydrolase</keyword>
<dbReference type="GO" id="GO:0005576">
    <property type="term" value="C:extracellular region"/>
    <property type="evidence" value="ECO:0007669"/>
    <property type="project" value="UniProtKB-SubCell"/>
</dbReference>
<evidence type="ECO:0000256" key="31">
    <source>
        <dbReference type="RuleBase" id="RU361235"/>
    </source>
</evidence>
<evidence type="ECO:0000256" key="8">
    <source>
        <dbReference type="ARBA" id="ARBA00022963"/>
    </source>
</evidence>
<gene>
    <name evidence="33" type="ORF">OYC64_019577</name>
</gene>
<dbReference type="SUPFAM" id="SSF53474">
    <property type="entry name" value="alpha/beta-Hydrolases"/>
    <property type="match status" value="1"/>
</dbReference>
<comment type="subcellular location">
    <subcellularLocation>
        <location evidence="2">Secreted</location>
    </subcellularLocation>
</comment>
<dbReference type="Gene3D" id="3.40.50.1820">
    <property type="entry name" value="alpha/beta hydrolase"/>
    <property type="match status" value="1"/>
</dbReference>
<evidence type="ECO:0000256" key="20">
    <source>
        <dbReference type="ARBA" id="ARBA00048701"/>
    </source>
</evidence>
<dbReference type="InterPro" id="IPR029058">
    <property type="entry name" value="AB_hydrolase_fold"/>
</dbReference>